<dbReference type="EMBL" id="OP792756">
    <property type="protein sequence ID" value="WCZ66123.1"/>
    <property type="molecule type" value="Genomic_DNA"/>
</dbReference>
<proteinExistence type="predicted"/>
<accession>A0AAE9YIG1</accession>
<keyword evidence="2" id="KW-1185">Reference proteome</keyword>
<protein>
    <submittedName>
        <fullName evidence="1">Uncharacterized protein</fullName>
    </submittedName>
</protein>
<sequence length="156" mass="17284">MENNAGRRMRKRITAPRNLQEAHQLITKIKQEFGLVDAEDTYNEAMSAQQAMYAETLHQYVKCAAWAAMQASGTTSLVIPNDVFTLARRVPVNASVEADKSVRFELLPEGVKTDDEILADAKLAEMDGELARMTAASFDDAAEDENYALEGGDREQ</sequence>
<name>A0AAE9YIG1_9CAUD</name>
<evidence type="ECO:0000313" key="1">
    <source>
        <dbReference type="EMBL" id="WCZ66123.1"/>
    </source>
</evidence>
<reference evidence="1 2" key="1">
    <citation type="submission" date="2022-11" db="EMBL/GenBank/DDBJ databases">
        <authorList>
            <person name="Mao L."/>
        </authorList>
    </citation>
    <scope>NUCLEOTIDE SEQUENCE [LARGE SCALE GENOMIC DNA]</scope>
</reference>
<gene>
    <name evidence="1" type="ORF">phiA034_gene0040</name>
</gene>
<dbReference type="Proteomes" id="UP001220088">
    <property type="component" value="Segment"/>
</dbReference>
<organism evidence="1 2">
    <name type="scientific">Aeromonas phage phiA034</name>
    <dbReference type="NCBI Taxonomy" id="2985287"/>
    <lineage>
        <taxon>Viruses</taxon>
        <taxon>Duplodnaviria</taxon>
        <taxon>Heunggongvirae</taxon>
        <taxon>Uroviricota</taxon>
        <taxon>Caudoviricetes</taxon>
        <taxon>Casjensviridae</taxon>
        <taxon>Sharonstreetvirus</taxon>
        <taxon>Sharonstreetvirus xiamensis</taxon>
    </lineage>
</organism>
<evidence type="ECO:0000313" key="2">
    <source>
        <dbReference type="Proteomes" id="UP001220088"/>
    </source>
</evidence>